<accession>A0A1I6AUG8</accession>
<dbReference type="STRING" id="1227077.SAMN04515668_3914"/>
<protein>
    <submittedName>
        <fullName evidence="4">D-alanyl-D-alanine carboxypeptidase / D-alanyl-D-alanine-endopeptidase (Penicillin-binding protein 4)</fullName>
    </submittedName>
</protein>
<dbReference type="GO" id="GO:0006508">
    <property type="term" value="P:proteolysis"/>
    <property type="evidence" value="ECO:0007669"/>
    <property type="project" value="InterPro"/>
</dbReference>
<evidence type="ECO:0000256" key="3">
    <source>
        <dbReference type="SAM" id="SignalP"/>
    </source>
</evidence>
<dbReference type="SUPFAM" id="SSF56601">
    <property type="entry name" value="beta-lactamase/transpeptidase-like"/>
    <property type="match status" value="1"/>
</dbReference>
<proteinExistence type="inferred from homology"/>
<dbReference type="InterPro" id="IPR012338">
    <property type="entry name" value="Beta-lactam/transpept-like"/>
</dbReference>
<dbReference type="AlphaFoldDB" id="A0A1I6AUG8"/>
<keyword evidence="4" id="KW-0645">Protease</keyword>
<dbReference type="InterPro" id="IPR000667">
    <property type="entry name" value="Peptidase_S13"/>
</dbReference>
<dbReference type="Gene3D" id="3.40.710.10">
    <property type="entry name" value="DD-peptidase/beta-lactamase superfamily"/>
    <property type="match status" value="2"/>
</dbReference>
<dbReference type="PANTHER" id="PTHR30023:SF0">
    <property type="entry name" value="PENICILLIN-SENSITIVE CARBOXYPEPTIDASE A"/>
    <property type="match status" value="1"/>
</dbReference>
<keyword evidence="4" id="KW-0121">Carboxypeptidase</keyword>
<feature type="chain" id="PRO_5011699647" evidence="3">
    <location>
        <begin position="30"/>
        <end position="480"/>
    </location>
</feature>
<organism evidence="4 5">
    <name type="scientific">Hymenobacter arizonensis</name>
    <name type="common">Siccationidurans arizonensis</name>
    <dbReference type="NCBI Taxonomy" id="1227077"/>
    <lineage>
        <taxon>Bacteria</taxon>
        <taxon>Pseudomonadati</taxon>
        <taxon>Bacteroidota</taxon>
        <taxon>Cytophagia</taxon>
        <taxon>Cytophagales</taxon>
        <taxon>Hymenobacteraceae</taxon>
        <taxon>Hymenobacter</taxon>
    </lineage>
</organism>
<dbReference type="Proteomes" id="UP000199029">
    <property type="component" value="Unassembled WGS sequence"/>
</dbReference>
<comment type="similarity">
    <text evidence="1">Belongs to the peptidase S13 family.</text>
</comment>
<keyword evidence="2" id="KW-0378">Hydrolase</keyword>
<dbReference type="PRINTS" id="PR00922">
    <property type="entry name" value="DADACBPTASE3"/>
</dbReference>
<reference evidence="5" key="1">
    <citation type="submission" date="2016-10" db="EMBL/GenBank/DDBJ databases">
        <authorList>
            <person name="Varghese N."/>
            <person name="Submissions S."/>
        </authorList>
    </citation>
    <scope>NUCLEOTIDE SEQUENCE [LARGE SCALE GENOMIC DNA]</scope>
    <source>
        <strain evidence="5">OR362-8,ATCC BAA-1266,JCM 13504</strain>
    </source>
</reference>
<dbReference type="EMBL" id="FOXS01000006">
    <property type="protein sequence ID" value="SFQ72360.1"/>
    <property type="molecule type" value="Genomic_DNA"/>
</dbReference>
<dbReference type="Pfam" id="PF02113">
    <property type="entry name" value="Peptidase_S13"/>
    <property type="match status" value="2"/>
</dbReference>
<evidence type="ECO:0000256" key="2">
    <source>
        <dbReference type="ARBA" id="ARBA00022801"/>
    </source>
</evidence>
<evidence type="ECO:0000313" key="5">
    <source>
        <dbReference type="Proteomes" id="UP000199029"/>
    </source>
</evidence>
<name>A0A1I6AUG8_HYMAR</name>
<keyword evidence="3" id="KW-0732">Signal</keyword>
<gene>
    <name evidence="4" type="ORF">SAMN04515668_3914</name>
</gene>
<dbReference type="GO" id="GO:0004185">
    <property type="term" value="F:serine-type carboxypeptidase activity"/>
    <property type="evidence" value="ECO:0007669"/>
    <property type="project" value="InterPro"/>
</dbReference>
<keyword evidence="5" id="KW-1185">Reference proteome</keyword>
<dbReference type="PANTHER" id="PTHR30023">
    <property type="entry name" value="D-ALANYL-D-ALANINE CARBOXYPEPTIDASE"/>
    <property type="match status" value="1"/>
</dbReference>
<feature type="signal peptide" evidence="3">
    <location>
        <begin position="1"/>
        <end position="29"/>
    </location>
</feature>
<evidence type="ECO:0000256" key="1">
    <source>
        <dbReference type="ARBA" id="ARBA00006096"/>
    </source>
</evidence>
<sequence length="480" mass="54178">MLKLLSVLPRSLYFLLLLTLGATQLPACAQSTDTPLVVVIPAAKLPWLQNMVDSSAVLRQHQVGISLADAATGETLFGYNDSRYFTPASTMKLFSFYAGLKMLPDSLPSLRYFSRGDTLFFQGTGDPTFLHGDVPSRRAYAFLANRPEKMLAYCDIASVPIYGPSWSWDDYTYYFQPERTAFPIYGNTVRFYAAAPLRAPQRPGGASVKRAVLLPQRVRVLPRSFAPLTEQAPVNFLSPDIDPDTHVRRDPQTNRFYTLPSTKKWIDEVPFRTSRTLLLRMLGDTLRRPIVGVLWRPKPGDEIRTLRGLRVDSLYRRMLRVSDNFLAEQLLLMCSTTLGHDSLSTSRAIRVMQRKFLNTLPDKPVWVDGSGLSRLNLTTPRTFTALLLKLHQEVEEPRLLSVLAAGGGQGTLRKRYHDANGTWFWGKTGTLTNNVNIAGYVRTKTGRLVAVSFFNNGFPGDDKPVRNEMERLLREVRDRL</sequence>
<evidence type="ECO:0000313" key="4">
    <source>
        <dbReference type="EMBL" id="SFQ72360.1"/>
    </source>
</evidence>
<dbReference type="GO" id="GO:0000270">
    <property type="term" value="P:peptidoglycan metabolic process"/>
    <property type="evidence" value="ECO:0007669"/>
    <property type="project" value="TreeGrafter"/>
</dbReference>